<dbReference type="EMBL" id="CM007387">
    <property type="protein sequence ID" value="ONK64470.1"/>
    <property type="molecule type" value="Genomic_DNA"/>
</dbReference>
<sequence>MNPSSFRRTNYWSAWIWAIADPKTELCLSRGTSEMNLSPFGNSLLGEQGHNETPINIALHFSQTWGRALRPNGGKASRGCPPAPRWPHQPGTPALAGHLFNLGPNFSGRNYFDLLGWPGGDVVNNDDFGLLANRGIWLLHFC</sequence>
<organism evidence="1 2">
    <name type="scientific">Asparagus officinalis</name>
    <name type="common">Garden asparagus</name>
    <dbReference type="NCBI Taxonomy" id="4686"/>
    <lineage>
        <taxon>Eukaryota</taxon>
        <taxon>Viridiplantae</taxon>
        <taxon>Streptophyta</taxon>
        <taxon>Embryophyta</taxon>
        <taxon>Tracheophyta</taxon>
        <taxon>Spermatophyta</taxon>
        <taxon>Magnoliopsida</taxon>
        <taxon>Liliopsida</taxon>
        <taxon>Asparagales</taxon>
        <taxon>Asparagaceae</taxon>
        <taxon>Asparagoideae</taxon>
        <taxon>Asparagus</taxon>
    </lineage>
</organism>
<proteinExistence type="predicted"/>
<reference evidence="2" key="1">
    <citation type="journal article" date="2017" name="Nat. Commun.">
        <title>The asparagus genome sheds light on the origin and evolution of a young Y chromosome.</title>
        <authorList>
            <person name="Harkess A."/>
            <person name="Zhou J."/>
            <person name="Xu C."/>
            <person name="Bowers J.E."/>
            <person name="Van der Hulst R."/>
            <person name="Ayyampalayam S."/>
            <person name="Mercati F."/>
            <person name="Riccardi P."/>
            <person name="McKain M.R."/>
            <person name="Kakrana A."/>
            <person name="Tang H."/>
            <person name="Ray J."/>
            <person name="Groenendijk J."/>
            <person name="Arikit S."/>
            <person name="Mathioni S.M."/>
            <person name="Nakano M."/>
            <person name="Shan H."/>
            <person name="Telgmann-Rauber A."/>
            <person name="Kanno A."/>
            <person name="Yue Z."/>
            <person name="Chen H."/>
            <person name="Li W."/>
            <person name="Chen Y."/>
            <person name="Xu X."/>
            <person name="Zhang Y."/>
            <person name="Luo S."/>
            <person name="Chen H."/>
            <person name="Gao J."/>
            <person name="Mao Z."/>
            <person name="Pires J.C."/>
            <person name="Luo M."/>
            <person name="Kudrna D."/>
            <person name="Wing R.A."/>
            <person name="Meyers B.C."/>
            <person name="Yi K."/>
            <person name="Kong H."/>
            <person name="Lavrijsen P."/>
            <person name="Sunseri F."/>
            <person name="Falavigna A."/>
            <person name="Ye Y."/>
            <person name="Leebens-Mack J.H."/>
            <person name="Chen G."/>
        </authorList>
    </citation>
    <scope>NUCLEOTIDE SEQUENCE [LARGE SCALE GENOMIC DNA]</scope>
    <source>
        <strain evidence="2">cv. DH0086</strain>
    </source>
</reference>
<dbReference type="Proteomes" id="UP000243459">
    <property type="component" value="Chromosome 7"/>
</dbReference>
<dbReference type="Gramene" id="ONK64470">
    <property type="protein sequence ID" value="ONK64470"/>
    <property type="gene ID" value="A4U43_C07F26410"/>
</dbReference>
<evidence type="ECO:0000313" key="2">
    <source>
        <dbReference type="Proteomes" id="UP000243459"/>
    </source>
</evidence>
<evidence type="ECO:0000313" key="1">
    <source>
        <dbReference type="EMBL" id="ONK64470.1"/>
    </source>
</evidence>
<accession>A0A5P1EK93</accession>
<name>A0A5P1EK93_ASPOF</name>
<dbReference type="AlphaFoldDB" id="A0A5P1EK93"/>
<keyword evidence="2" id="KW-1185">Reference proteome</keyword>
<protein>
    <submittedName>
        <fullName evidence="1">Uncharacterized protein</fullName>
    </submittedName>
</protein>
<gene>
    <name evidence="1" type="ORF">A4U43_C07F26410</name>
</gene>